<reference evidence="9 10" key="1">
    <citation type="submission" date="2018-06" db="EMBL/GenBank/DDBJ databases">
        <title>Three novel Pseudomonas species isolated from symptomatic oak.</title>
        <authorList>
            <person name="Bueno-Gonzalez V."/>
            <person name="Brady C."/>
        </authorList>
    </citation>
    <scope>NUCLEOTIDE SEQUENCE [LARGE SCALE GENOMIC DNA]</scope>
    <source>
        <strain evidence="9 10">P6B</strain>
    </source>
</reference>
<dbReference type="Pfam" id="PF02771">
    <property type="entry name" value="Acyl-CoA_dh_N"/>
    <property type="match status" value="1"/>
</dbReference>
<dbReference type="AlphaFoldDB" id="A0A4V6MXB3"/>
<dbReference type="OrthoDB" id="9769473at2"/>
<dbReference type="CDD" id="cd00567">
    <property type="entry name" value="ACAD"/>
    <property type="match status" value="1"/>
</dbReference>
<dbReference type="Gene3D" id="1.20.140.10">
    <property type="entry name" value="Butyryl-CoA Dehydrogenase, subunit A, domain 3"/>
    <property type="match status" value="1"/>
</dbReference>
<evidence type="ECO:0000259" key="8">
    <source>
        <dbReference type="Pfam" id="PF02771"/>
    </source>
</evidence>
<dbReference type="InterPro" id="IPR006091">
    <property type="entry name" value="Acyl-CoA_Oxase/DH_mid-dom"/>
</dbReference>
<keyword evidence="5" id="KW-0560">Oxidoreductase</keyword>
<protein>
    <submittedName>
        <fullName evidence="9">Peptide synthetase</fullName>
    </submittedName>
</protein>
<dbReference type="InterPro" id="IPR009100">
    <property type="entry name" value="AcylCoA_DH/oxidase_NM_dom_sf"/>
</dbReference>
<dbReference type="InterPro" id="IPR046373">
    <property type="entry name" value="Acyl-CoA_Oxase/DH_mid-dom_sf"/>
</dbReference>
<evidence type="ECO:0000256" key="1">
    <source>
        <dbReference type="ARBA" id="ARBA00001974"/>
    </source>
</evidence>
<dbReference type="InterPro" id="IPR036250">
    <property type="entry name" value="AcylCo_DH-like_C"/>
</dbReference>
<dbReference type="SUPFAM" id="SSF47203">
    <property type="entry name" value="Acyl-CoA dehydrogenase C-terminal domain-like"/>
    <property type="match status" value="1"/>
</dbReference>
<proteinExistence type="inferred from homology"/>
<comment type="caution">
    <text evidence="9">The sequence shown here is derived from an EMBL/GenBank/DDBJ whole genome shotgun (WGS) entry which is preliminary data.</text>
</comment>
<dbReference type="Gene3D" id="2.40.110.10">
    <property type="entry name" value="Butyryl-CoA Dehydrogenase, subunit A, domain 2"/>
    <property type="match status" value="1"/>
</dbReference>
<dbReference type="GO" id="GO:0005886">
    <property type="term" value="C:plasma membrane"/>
    <property type="evidence" value="ECO:0007669"/>
    <property type="project" value="TreeGrafter"/>
</dbReference>
<dbReference type="SUPFAM" id="SSF56645">
    <property type="entry name" value="Acyl-CoA dehydrogenase NM domain-like"/>
    <property type="match status" value="1"/>
</dbReference>
<keyword evidence="4 5" id="KW-0274">FAD</keyword>
<dbReference type="InterPro" id="IPR009075">
    <property type="entry name" value="AcylCo_DH/oxidase_C"/>
</dbReference>
<comment type="cofactor">
    <cofactor evidence="1 5">
        <name>FAD</name>
        <dbReference type="ChEBI" id="CHEBI:57692"/>
    </cofactor>
</comment>
<feature type="domain" description="Acyl-CoA dehydrogenase/oxidase N-terminal" evidence="8">
    <location>
        <begin position="31"/>
        <end position="110"/>
    </location>
</feature>
<dbReference type="PANTHER" id="PTHR43884">
    <property type="entry name" value="ACYL-COA DEHYDROGENASE"/>
    <property type="match status" value="1"/>
</dbReference>
<evidence type="ECO:0000256" key="3">
    <source>
        <dbReference type="ARBA" id="ARBA00022630"/>
    </source>
</evidence>
<comment type="similarity">
    <text evidence="2 5">Belongs to the acyl-CoA dehydrogenase family.</text>
</comment>
<dbReference type="Gene3D" id="1.10.540.10">
    <property type="entry name" value="Acyl-CoA dehydrogenase/oxidase, N-terminal domain"/>
    <property type="match status" value="1"/>
</dbReference>
<dbReference type="EMBL" id="QJUL01000005">
    <property type="protein sequence ID" value="TBU96225.1"/>
    <property type="molecule type" value="Genomic_DNA"/>
</dbReference>
<gene>
    <name evidence="9" type="ORF">DNK44_05580</name>
</gene>
<dbReference type="PANTHER" id="PTHR43884:SF19">
    <property type="entry name" value="ACYL-COA DEHYDROGENASE FADE4-RELATED"/>
    <property type="match status" value="1"/>
</dbReference>
<sequence>MIPAQYLPALALEQQLGDPRLDSNLLSYANALSLDEQDAFPEEAVTALNALGLPRTYVPEALGGTFRSCEGFIALGRTLARRNMSVAVAYSTMLWSTLGWIGGTQQQRHAIAHWMMDNASFPCLAYSEAEHGADLVSNQLTATRNADGNFTLDGEKWPINRAIRSDFLVLLARTDSGNHMRNHSLFIIRKDQLHSQRYYYLPRVKTHGLKGCDISGIGFRRCVVPESCLVGQMGHGLELALKGFQITRTFCTSLSLGVGDTALRVVADYAARRVLYGTTIDHLPHNRDVLANSYLSQLVAECVTIVSARGLHVCPQVYASWSSIAKVQVCKLVDHACTELSHILGARFYMRDQQNVGIFQKFFRDGAIVSIFDGSSHVCLDSLATLLDSLAREGGQPEARQCMEALFDLGAPLTDVDYTRLTLFSRHGDPLIGQLPYLVRQVRELSTDGHLSAETLATIQHGCEDFMAQVQQLCEQIRQRPRRAGGHQDTLRMGLAKRYCSVFGIAACVGIWLYNRDKFGTFFASGQWLLAVLERGLSAEFGHGALAEQRIEALLDQLGQQRGANQMLSLFTWPLACQGAVEQLYPTPFKEDSPYDALIP</sequence>
<dbReference type="InterPro" id="IPR037069">
    <property type="entry name" value="AcylCoA_DH/ox_N_sf"/>
</dbReference>
<dbReference type="Pfam" id="PF02770">
    <property type="entry name" value="Acyl-CoA_dh_M"/>
    <property type="match status" value="1"/>
</dbReference>
<dbReference type="RefSeq" id="WP_131197517.1">
    <property type="nucleotide sequence ID" value="NZ_QJUL01000005.1"/>
</dbReference>
<dbReference type="Pfam" id="PF00441">
    <property type="entry name" value="Acyl-CoA_dh_1"/>
    <property type="match status" value="1"/>
</dbReference>
<feature type="domain" description="Acyl-CoA dehydrogenase/oxidase C-terminal" evidence="6">
    <location>
        <begin position="234"/>
        <end position="384"/>
    </location>
</feature>
<evidence type="ECO:0000313" key="9">
    <source>
        <dbReference type="EMBL" id="TBU96225.1"/>
    </source>
</evidence>
<evidence type="ECO:0000256" key="2">
    <source>
        <dbReference type="ARBA" id="ARBA00009347"/>
    </source>
</evidence>
<accession>A0A4V6MXB3</accession>
<evidence type="ECO:0000313" key="10">
    <source>
        <dbReference type="Proteomes" id="UP000293172"/>
    </source>
</evidence>
<organism evidence="9 10">
    <name type="scientific">Phytopseudomonas dryadis</name>
    <dbReference type="NCBI Taxonomy" id="2487520"/>
    <lineage>
        <taxon>Bacteria</taxon>
        <taxon>Pseudomonadati</taxon>
        <taxon>Pseudomonadota</taxon>
        <taxon>Gammaproteobacteria</taxon>
        <taxon>Pseudomonadales</taxon>
        <taxon>Pseudomonadaceae</taxon>
        <taxon>Phytopseudomonas</taxon>
    </lineage>
</organism>
<evidence type="ECO:0000256" key="4">
    <source>
        <dbReference type="ARBA" id="ARBA00022827"/>
    </source>
</evidence>
<dbReference type="GO" id="GO:0050660">
    <property type="term" value="F:flavin adenine dinucleotide binding"/>
    <property type="evidence" value="ECO:0007669"/>
    <property type="project" value="InterPro"/>
</dbReference>
<evidence type="ECO:0000259" key="6">
    <source>
        <dbReference type="Pfam" id="PF00441"/>
    </source>
</evidence>
<dbReference type="GO" id="GO:0003995">
    <property type="term" value="F:acyl-CoA dehydrogenase activity"/>
    <property type="evidence" value="ECO:0007669"/>
    <property type="project" value="TreeGrafter"/>
</dbReference>
<evidence type="ECO:0000259" key="7">
    <source>
        <dbReference type="Pfam" id="PF02770"/>
    </source>
</evidence>
<dbReference type="Proteomes" id="UP000293172">
    <property type="component" value="Unassembled WGS sequence"/>
</dbReference>
<dbReference type="InterPro" id="IPR013786">
    <property type="entry name" value="AcylCoA_DH/ox_N"/>
</dbReference>
<name>A0A4V6MXB3_9GAMM</name>
<feature type="domain" description="Acyl-CoA oxidase/dehydrogenase middle" evidence="7">
    <location>
        <begin position="123"/>
        <end position="219"/>
    </location>
</feature>
<keyword evidence="3 5" id="KW-0285">Flavoprotein</keyword>
<evidence type="ECO:0000256" key="5">
    <source>
        <dbReference type="RuleBase" id="RU362125"/>
    </source>
</evidence>